<protein>
    <submittedName>
        <fullName evidence="2">Alpha/beta hydrolase-fold protein</fullName>
    </submittedName>
</protein>
<dbReference type="PANTHER" id="PTHR48098:SF6">
    <property type="entry name" value="FERRI-BACILLIBACTIN ESTERASE BESA"/>
    <property type="match status" value="1"/>
</dbReference>
<gene>
    <name evidence="2" type="ORF">GCM10022408_24090</name>
</gene>
<proteinExistence type="predicted"/>
<dbReference type="Gene3D" id="3.40.50.1820">
    <property type="entry name" value="alpha/beta hydrolase"/>
    <property type="match status" value="1"/>
</dbReference>
<keyword evidence="3" id="KW-1185">Reference proteome</keyword>
<dbReference type="Pfam" id="PF00756">
    <property type="entry name" value="Esterase"/>
    <property type="match status" value="1"/>
</dbReference>
<feature type="chain" id="PRO_5045750597" evidence="1">
    <location>
        <begin position="19"/>
        <end position="309"/>
    </location>
</feature>
<keyword evidence="2" id="KW-0378">Hydrolase</keyword>
<reference evidence="3" key="1">
    <citation type="journal article" date="2019" name="Int. J. Syst. Evol. Microbiol.">
        <title>The Global Catalogue of Microorganisms (GCM) 10K type strain sequencing project: providing services to taxonomists for standard genome sequencing and annotation.</title>
        <authorList>
            <consortium name="The Broad Institute Genomics Platform"/>
            <consortium name="The Broad Institute Genome Sequencing Center for Infectious Disease"/>
            <person name="Wu L."/>
            <person name="Ma J."/>
        </authorList>
    </citation>
    <scope>NUCLEOTIDE SEQUENCE [LARGE SCALE GENOMIC DNA]</scope>
    <source>
        <strain evidence="3">JCM 17224</strain>
    </source>
</reference>
<sequence length="309" mass="35637">MYKVISLYSILFLTITNACFDQVPKVSSGTIQQFSNFPSKFVAARNIDVWLPPHYDNNKKYAVLYMEDGKALFDSTIMWNKQEWGVDETMASLLKQKKIKECIVVGIWNSEATRQVDYFPQKAFELLTPKQQDAYYAAHMGDRQLLVGKVQSDNYLKFLVQELKPFIDSTYKVFTDTKNTFVAGSSYGGLITLYAICEYPNIFGRAACLSTHWPGILTNKDNPIPDAIITYLKGNLPDPKNHKIYFDYENQTLDTLYKPIQKKVDKIMKSKGYTSKNWETKEFIGADHTEKSWGKRLYIPFTFLLGFKD</sequence>
<dbReference type="Proteomes" id="UP001500567">
    <property type="component" value="Unassembled WGS sequence"/>
</dbReference>
<dbReference type="InterPro" id="IPR029058">
    <property type="entry name" value="AB_hydrolase_fold"/>
</dbReference>
<feature type="signal peptide" evidence="1">
    <location>
        <begin position="1"/>
        <end position="18"/>
    </location>
</feature>
<name>A0ABP7SFN5_9BACT</name>
<dbReference type="SUPFAM" id="SSF53474">
    <property type="entry name" value="alpha/beta-Hydrolases"/>
    <property type="match status" value="1"/>
</dbReference>
<dbReference type="InterPro" id="IPR000801">
    <property type="entry name" value="Esterase-like"/>
</dbReference>
<accession>A0ABP7SFN5</accession>
<dbReference type="RefSeq" id="WP_345073311.1">
    <property type="nucleotide sequence ID" value="NZ_BAABDJ010000027.1"/>
</dbReference>
<evidence type="ECO:0000256" key="1">
    <source>
        <dbReference type="SAM" id="SignalP"/>
    </source>
</evidence>
<evidence type="ECO:0000313" key="3">
    <source>
        <dbReference type="Proteomes" id="UP001500567"/>
    </source>
</evidence>
<keyword evidence="1" id="KW-0732">Signal</keyword>
<evidence type="ECO:0000313" key="2">
    <source>
        <dbReference type="EMBL" id="GAA4010969.1"/>
    </source>
</evidence>
<dbReference type="PANTHER" id="PTHR48098">
    <property type="entry name" value="ENTEROCHELIN ESTERASE-RELATED"/>
    <property type="match status" value="1"/>
</dbReference>
<comment type="caution">
    <text evidence="2">The sequence shown here is derived from an EMBL/GenBank/DDBJ whole genome shotgun (WGS) entry which is preliminary data.</text>
</comment>
<dbReference type="InterPro" id="IPR050583">
    <property type="entry name" value="Mycobacterial_A85_antigen"/>
</dbReference>
<organism evidence="2 3">
    <name type="scientific">Hymenobacter fastidiosus</name>
    <dbReference type="NCBI Taxonomy" id="486264"/>
    <lineage>
        <taxon>Bacteria</taxon>
        <taxon>Pseudomonadati</taxon>
        <taxon>Bacteroidota</taxon>
        <taxon>Cytophagia</taxon>
        <taxon>Cytophagales</taxon>
        <taxon>Hymenobacteraceae</taxon>
        <taxon>Hymenobacter</taxon>
    </lineage>
</organism>
<dbReference type="GO" id="GO:0016787">
    <property type="term" value="F:hydrolase activity"/>
    <property type="evidence" value="ECO:0007669"/>
    <property type="project" value="UniProtKB-KW"/>
</dbReference>
<dbReference type="EMBL" id="BAABDJ010000027">
    <property type="protein sequence ID" value="GAA4010969.1"/>
    <property type="molecule type" value="Genomic_DNA"/>
</dbReference>